<comment type="caution">
    <text evidence="1">The sequence shown here is derived from an EMBL/GenBank/DDBJ whole genome shotgun (WGS) entry which is preliminary data.</text>
</comment>
<dbReference type="PANTHER" id="PTHR14136:SF17">
    <property type="entry name" value="BTB_POZ DOMAIN-CONTAINING PROTEIN KCTD9"/>
    <property type="match status" value="1"/>
</dbReference>
<dbReference type="Pfam" id="PF00805">
    <property type="entry name" value="Pentapeptide"/>
    <property type="match status" value="4"/>
</dbReference>
<organism evidence="1 2">
    <name type="scientific">Microcoleus anatoxicus PTRS2</name>
    <dbReference type="NCBI Taxonomy" id="2705321"/>
    <lineage>
        <taxon>Bacteria</taxon>
        <taxon>Bacillati</taxon>
        <taxon>Cyanobacteriota</taxon>
        <taxon>Cyanophyceae</taxon>
        <taxon>Oscillatoriophycideae</taxon>
        <taxon>Oscillatoriales</taxon>
        <taxon>Microcoleaceae</taxon>
        <taxon>Microcoleus</taxon>
        <taxon>Microcoleus anatoxicus</taxon>
    </lineage>
</organism>
<dbReference type="Gene3D" id="2.160.20.80">
    <property type="entry name" value="E3 ubiquitin-protein ligase SopA"/>
    <property type="match status" value="2"/>
</dbReference>
<dbReference type="InterPro" id="IPR001646">
    <property type="entry name" value="5peptide_repeat"/>
</dbReference>
<protein>
    <submittedName>
        <fullName evidence="1">Pentapeptide repeat-containing protein</fullName>
    </submittedName>
</protein>
<gene>
    <name evidence="1" type="ORF">WMG39_13125</name>
</gene>
<dbReference type="SUPFAM" id="SSF141571">
    <property type="entry name" value="Pentapeptide repeat-like"/>
    <property type="match status" value="2"/>
</dbReference>
<accession>A0ABU8YMZ2</accession>
<keyword evidence="2" id="KW-1185">Reference proteome</keyword>
<dbReference type="InterPro" id="IPR051082">
    <property type="entry name" value="Pentapeptide-BTB/POZ_domain"/>
</dbReference>
<dbReference type="EMBL" id="JBBLXS010000149">
    <property type="protein sequence ID" value="MEK0185779.1"/>
    <property type="molecule type" value="Genomic_DNA"/>
</dbReference>
<evidence type="ECO:0000313" key="1">
    <source>
        <dbReference type="EMBL" id="MEK0185779.1"/>
    </source>
</evidence>
<sequence>MTVEELLTKYATGERNFAGINLTEANLSGVNLSGANLKGANLSVANLSGANLSKTNLTGAKLNIARLSGAHLGGANLTDADLNVAYLVRVDLKRATLTGAKLIRAELIRAELSGANLSGANLSGATLTEATLRGANLSQANLRGANLSGTSLTGANLEQANLQGADLSRADLSGADLRGTELRQANLTQAILSGADLSGVNLRWAILSGCNLRWADLSEAKLSGADLSRADLCQANLLNASLVHADLSNAYLIRADWIGADLTGATLTGAKLHAVSRLGIKTEGMTCKWVDLSPNGDHSQIYWLNPGGGIQEFFHSSLPTVRIVIDAPLDQGAHFALAATYYQITQQYPGLSEPPTIEVNSRRTTLAFKMDSDDKLFATAYVAIIPFNDAAITQKNLIALMKMIQSHDAGNLNVKESKHVQHSSKALNQAISKVDQIKISNSFPKIGASINFFQIPTQMILINSRDQRLSVYHHQAFGKRLIKKYDPNNSTAGKLVESSKLSQTNLSNVLDFIKGFHNIDV</sequence>
<proteinExistence type="predicted"/>
<name>A0ABU8YMZ2_9CYAN</name>
<evidence type="ECO:0000313" key="2">
    <source>
        <dbReference type="Proteomes" id="UP001384579"/>
    </source>
</evidence>
<dbReference type="PANTHER" id="PTHR14136">
    <property type="entry name" value="BTB_POZ DOMAIN-CONTAINING PROTEIN KCTD9"/>
    <property type="match status" value="1"/>
</dbReference>
<dbReference type="Proteomes" id="UP001384579">
    <property type="component" value="Unassembled WGS sequence"/>
</dbReference>
<reference evidence="1 2" key="1">
    <citation type="journal article" date="2020" name="Harmful Algae">
        <title>Molecular and morphological characterization of a novel dihydroanatoxin-a producing Microcoleus species (cyanobacteria) from the Russian River, California, USA.</title>
        <authorList>
            <person name="Conklin K.Y."/>
            <person name="Stancheva R."/>
            <person name="Otten T.G."/>
            <person name="Fadness R."/>
            <person name="Boyer G.L."/>
            <person name="Read B."/>
            <person name="Zhang X."/>
            <person name="Sheath R.G."/>
        </authorList>
    </citation>
    <scope>NUCLEOTIDE SEQUENCE [LARGE SCALE GENOMIC DNA]</scope>
    <source>
        <strain evidence="1 2">PTRS2</strain>
    </source>
</reference>
<dbReference type="RefSeq" id="WP_340519489.1">
    <property type="nucleotide sequence ID" value="NZ_JBBLXS010000149.1"/>
</dbReference>